<keyword evidence="2" id="KW-1185">Reference proteome</keyword>
<dbReference type="EMBL" id="KU728633">
    <property type="protein sequence ID" value="AMQ67034.1"/>
    <property type="molecule type" value="Genomic_DNA"/>
</dbReference>
<protein>
    <submittedName>
        <fullName evidence="1">Uncharacterized protein</fullName>
    </submittedName>
</protein>
<sequence>MSDNTFQARYPGVCGNCGERFPEGTDIRASEHDGWVHAPTCPVPDGEDEPDLSTEGHGHLCPYCNTYHRGECW</sequence>
<dbReference type="KEGG" id="vg:29125820"/>
<evidence type="ECO:0000313" key="2">
    <source>
        <dbReference type="Proteomes" id="UP000201826"/>
    </source>
</evidence>
<accession>A0A142F2M7</accession>
<dbReference type="Proteomes" id="UP000201826">
    <property type="component" value="Segment"/>
</dbReference>
<dbReference type="RefSeq" id="YP_009303246.1">
    <property type="nucleotide sequence ID" value="NC_031253.1"/>
</dbReference>
<reference evidence="2" key="1">
    <citation type="submission" date="2016-02" db="EMBL/GenBank/DDBJ databases">
        <authorList>
            <person name="Isern S."/>
            <person name="Barcellona C.M."/>
            <person name="Dozier K.D."/>
            <person name="Faust J.M."/>
            <person name="Fedrick A.J."/>
            <person name="Gagliardi L.E."/>
            <person name="Gatt S.M."/>
            <person name="Gleason P.S."/>
            <person name="Gomez E.A."/>
            <person name="Hoffman A.M."/>
            <person name="Jenkins M."/>
            <person name="Jones M.J."/>
            <person name="Lang J.F."/>
            <person name="Lequay S.M."/>
            <person name="Mars P.J."/>
            <person name="Mtchedlidze N."/>
            <person name="Osking Z.B."/>
            <person name="Paul L.M."/>
            <person name="Pica A.N."/>
            <person name="Robison M.D."/>
            <person name="Rodriguez D."/>
            <person name="Rosales K.A."/>
            <person name="Saravis L.E."/>
            <person name="Sisson B.M."/>
            <person name="Tan A.L."/>
            <person name="Voltaire R."/>
            <person name="Michael S.F."/>
            <person name="Warner M.H."/>
            <person name="Bradley K.W."/>
            <person name="Asai D.J."/>
            <person name="Bowman C.A."/>
            <person name="Russell D.A."/>
            <person name="Pope W.H."/>
            <person name="Jacobs-Sera D."/>
            <person name="Hendrix R.W."/>
            <person name="Hatfull G.F."/>
        </authorList>
    </citation>
    <scope>NUCLEOTIDE SEQUENCE [LARGE SCALE GENOMIC DNA]</scope>
</reference>
<dbReference type="GeneID" id="29125820"/>
<gene>
    <name evidence="1" type="primary">99</name>
    <name evidence="1" type="ORF">SEA_BIPPER_99</name>
</gene>
<organism evidence="1 2">
    <name type="scientific">Mycobacterium phage Bipper</name>
    <dbReference type="NCBI Taxonomy" id="1805457"/>
    <lineage>
        <taxon>Viruses</taxon>
        <taxon>Duplodnaviria</taxon>
        <taxon>Heunggongvirae</taxon>
        <taxon>Uroviricota</taxon>
        <taxon>Caudoviricetes</taxon>
        <taxon>Bippervirus</taxon>
        <taxon>Bippervirus bipper</taxon>
    </lineage>
</organism>
<proteinExistence type="predicted"/>
<dbReference type="OrthoDB" id="21729at10239"/>
<name>A0A142F2M7_9CAUD</name>
<evidence type="ECO:0000313" key="1">
    <source>
        <dbReference type="EMBL" id="AMQ67034.1"/>
    </source>
</evidence>